<dbReference type="InterPro" id="IPR016621">
    <property type="entry name" value="UCP014543"/>
</dbReference>
<sequence>MKETVMIFNPPARDRLLKIEMALFPAKVRMLRFEAKDYEQTLGTLAGLGDVERAPADESPEPASKLSDTMLVFAFIDDHKLEQILGSLRRSGTGPLPYKAILTPTNQHWTPLQCFSEIRQEHEAMNESR</sequence>
<dbReference type="EMBL" id="FQZY01000031">
    <property type="protein sequence ID" value="SHK14547.1"/>
    <property type="molecule type" value="Genomic_DNA"/>
</dbReference>
<gene>
    <name evidence="1" type="ORF">SAMN02745243_02308</name>
</gene>
<accession>A0A1M6Q362</accession>
<proteinExistence type="predicted"/>
<dbReference type="AlphaFoldDB" id="A0A1M6Q362"/>
<name>A0A1M6Q362_9FIRM</name>
<evidence type="ECO:0000313" key="1">
    <source>
        <dbReference type="EMBL" id="SHK14547.1"/>
    </source>
</evidence>
<reference evidence="1 2" key="1">
    <citation type="submission" date="2016-11" db="EMBL/GenBank/DDBJ databases">
        <authorList>
            <person name="Jaros S."/>
            <person name="Januszkiewicz K."/>
            <person name="Wedrychowicz H."/>
        </authorList>
    </citation>
    <scope>NUCLEOTIDE SEQUENCE [LARGE SCALE GENOMIC DNA]</scope>
    <source>
        <strain evidence="1 2">DSM 15480</strain>
    </source>
</reference>
<evidence type="ECO:0008006" key="3">
    <source>
        <dbReference type="Google" id="ProtNLM"/>
    </source>
</evidence>
<dbReference type="Pfam" id="PF12646">
    <property type="entry name" value="DUF3783"/>
    <property type="match status" value="1"/>
</dbReference>
<dbReference type="OrthoDB" id="1049518at2"/>
<organism evidence="1 2">
    <name type="scientific">Hespellia stercorisuis DSM 15480</name>
    <dbReference type="NCBI Taxonomy" id="1121950"/>
    <lineage>
        <taxon>Bacteria</taxon>
        <taxon>Bacillati</taxon>
        <taxon>Bacillota</taxon>
        <taxon>Clostridia</taxon>
        <taxon>Lachnospirales</taxon>
        <taxon>Lachnospiraceae</taxon>
        <taxon>Hespellia</taxon>
    </lineage>
</organism>
<dbReference type="Proteomes" id="UP000184301">
    <property type="component" value="Unassembled WGS sequence"/>
</dbReference>
<evidence type="ECO:0000313" key="2">
    <source>
        <dbReference type="Proteomes" id="UP000184301"/>
    </source>
</evidence>
<protein>
    <recommendedName>
        <fullName evidence="3">DUF3783 domain-containing protein</fullName>
    </recommendedName>
</protein>
<keyword evidence="2" id="KW-1185">Reference proteome</keyword>